<comment type="caution">
    <text evidence="2">The sequence shown here is derived from an EMBL/GenBank/DDBJ whole genome shotgun (WGS) entry which is preliminary data.</text>
</comment>
<feature type="region of interest" description="Disordered" evidence="1">
    <location>
        <begin position="192"/>
        <end position="225"/>
    </location>
</feature>
<evidence type="ECO:0000313" key="2">
    <source>
        <dbReference type="EMBL" id="CAE7173016.1"/>
    </source>
</evidence>
<accession>A0A8H3E4L5</accession>
<dbReference type="Proteomes" id="UP000663827">
    <property type="component" value="Unassembled WGS sequence"/>
</dbReference>
<dbReference type="EMBL" id="CAJNJQ010002348">
    <property type="protein sequence ID" value="CAE7173016.1"/>
    <property type="molecule type" value="Genomic_DNA"/>
</dbReference>
<evidence type="ECO:0000256" key="1">
    <source>
        <dbReference type="SAM" id="MobiDB-lite"/>
    </source>
</evidence>
<organism evidence="2 3">
    <name type="scientific">Rhizoctonia solani</name>
    <dbReference type="NCBI Taxonomy" id="456999"/>
    <lineage>
        <taxon>Eukaryota</taxon>
        <taxon>Fungi</taxon>
        <taxon>Dikarya</taxon>
        <taxon>Basidiomycota</taxon>
        <taxon>Agaricomycotina</taxon>
        <taxon>Agaricomycetes</taxon>
        <taxon>Cantharellales</taxon>
        <taxon>Ceratobasidiaceae</taxon>
        <taxon>Rhizoctonia</taxon>
    </lineage>
</organism>
<sequence length="225" mass="25760">MLLFSRAPRTRLNALVLGQCYFLREPETKPDDENNGAGPKQCLICDKKVNLKSMRTHVAKHIVSYRYGIEDTEHKVQIGEFPCGYCGQTGTCSISRSKPGTHFEATSNCRYFTSLTVRTKAQSSKSNPSTNRPIPCELCLRLSGGKQRESSIIWSYNMERHVTMSHPDELSRLPEWFEQSFTITDEELVNLKLKQSDQKQPRKRERELAAGEILPHTRQRLEPSD</sequence>
<proteinExistence type="predicted"/>
<reference evidence="2" key="1">
    <citation type="submission" date="2021-01" db="EMBL/GenBank/DDBJ databases">
        <authorList>
            <person name="Kaushik A."/>
        </authorList>
    </citation>
    <scope>NUCLEOTIDE SEQUENCE</scope>
    <source>
        <strain evidence="2">AG5</strain>
    </source>
</reference>
<evidence type="ECO:0000313" key="3">
    <source>
        <dbReference type="Proteomes" id="UP000663827"/>
    </source>
</evidence>
<feature type="compositionally biased region" description="Basic and acidic residues" evidence="1">
    <location>
        <begin position="194"/>
        <end position="209"/>
    </location>
</feature>
<name>A0A8H3E4L5_9AGAM</name>
<gene>
    <name evidence="2" type="ORF">RDB_LOCUS108642</name>
</gene>
<protein>
    <submittedName>
        <fullName evidence="2">Uncharacterized protein</fullName>
    </submittedName>
</protein>
<dbReference type="AlphaFoldDB" id="A0A8H3E4L5"/>